<evidence type="ECO:0008006" key="3">
    <source>
        <dbReference type="Google" id="ProtNLM"/>
    </source>
</evidence>
<proteinExistence type="predicted"/>
<protein>
    <recommendedName>
        <fullName evidence="3">F-box domain-containing protein</fullName>
    </recommendedName>
</protein>
<dbReference type="EMBL" id="JBBWUH010000001">
    <property type="protein sequence ID" value="KAK8177470.1"/>
    <property type="molecule type" value="Genomic_DNA"/>
</dbReference>
<reference evidence="1 2" key="1">
    <citation type="journal article" date="2022" name="G3 (Bethesda)">
        <title>Enemy or ally: a genomic approach to elucidate the lifestyle of Phyllosticta citrichinaensis.</title>
        <authorList>
            <person name="Buijs V.A."/>
            <person name="Groenewald J.Z."/>
            <person name="Haridas S."/>
            <person name="LaButti K.M."/>
            <person name="Lipzen A."/>
            <person name="Martin F.M."/>
            <person name="Barry K."/>
            <person name="Grigoriev I.V."/>
            <person name="Crous P.W."/>
            <person name="Seidl M.F."/>
        </authorList>
    </citation>
    <scope>NUCLEOTIDE SEQUENCE [LARGE SCALE GENOMIC DNA]</scope>
    <source>
        <strain evidence="1 2">CBS 129764</strain>
    </source>
</reference>
<gene>
    <name evidence="1" type="ORF">IWX90DRAFT_410911</name>
</gene>
<comment type="caution">
    <text evidence="1">The sequence shown here is derived from an EMBL/GenBank/DDBJ whole genome shotgun (WGS) entry which is preliminary data.</text>
</comment>
<name>A0ABR1Y6X0_9PEZI</name>
<sequence>MSPQSASTISEVPARQQHPFRLLDLPDVILKVVIDYVVECDIEEAVAHSQAARSCRALMSLSLVNRQLRLNVRSRILRTVCLLRRRDRVAPDTIQKFAAVAQGSPHALSEEVMDIFCRPPAHLFAGTSSLAIHQFWTRGYHSDVWISKGIIKLLQAPRSLRRLHIDGDTKLANYMEAAMETLPAIDFSTLTEVTISIEMAFLLKYMPNIQRLSNKAFSGISFSPRVYPMSHVREFLDACRNRPKLNALELTVADFDPYRRKDFHNASMFQIPALSLETFAITGEAPRTMLGIPKLRMPIGGIINMALSQPGLVELQIPWETGVTLGLDEADDWEDETDPSHCIRELIDMRLAAVIAAKVPGIKRVKVGRRSMIEIVRDQDQVKLKLSDILIPRLYSHQTVSWYEFWDDWKEPAKNRPTFYSRGNQDVVLPLQMVHEGPDVHPCVLDKVVECDIEDGVENGVWRPVDSDDGISEPPRPHRALVSLSQVNKQLRRLAKPRLFGTVRVLRRGHGAAMPSSTTLLLLLEDVQHHFRLEVAEGDVEDAVIAGKHEAARLQKYPGGIESTDKLFWTSSDPSACEWNCRGSQSAGNIDVTIDAMINDEGVNLSDEQRESLLVILENVAHSPSNAAIEAIKVMKKSHQPSASFASTKTFATTDS</sequence>
<dbReference type="Proteomes" id="UP001456524">
    <property type="component" value="Unassembled WGS sequence"/>
</dbReference>
<evidence type="ECO:0000313" key="2">
    <source>
        <dbReference type="Proteomes" id="UP001456524"/>
    </source>
</evidence>
<accession>A0ABR1Y6X0</accession>
<keyword evidence="2" id="KW-1185">Reference proteome</keyword>
<evidence type="ECO:0000313" key="1">
    <source>
        <dbReference type="EMBL" id="KAK8177470.1"/>
    </source>
</evidence>
<organism evidence="1 2">
    <name type="scientific">Phyllosticta citrichinensis</name>
    <dbReference type="NCBI Taxonomy" id="1130410"/>
    <lineage>
        <taxon>Eukaryota</taxon>
        <taxon>Fungi</taxon>
        <taxon>Dikarya</taxon>
        <taxon>Ascomycota</taxon>
        <taxon>Pezizomycotina</taxon>
        <taxon>Dothideomycetes</taxon>
        <taxon>Dothideomycetes incertae sedis</taxon>
        <taxon>Botryosphaeriales</taxon>
        <taxon>Phyllostictaceae</taxon>
        <taxon>Phyllosticta</taxon>
    </lineage>
</organism>